<keyword evidence="4 11" id="KW-0479">Metal-binding</keyword>
<feature type="domain" description="OB" evidence="12">
    <location>
        <begin position="40"/>
        <end position="107"/>
    </location>
</feature>
<organism evidence="15 16">
    <name type="scientific">Tigriopus californicus</name>
    <name type="common">Marine copepod</name>
    <dbReference type="NCBI Taxonomy" id="6832"/>
    <lineage>
        <taxon>Eukaryota</taxon>
        <taxon>Metazoa</taxon>
        <taxon>Ecdysozoa</taxon>
        <taxon>Arthropoda</taxon>
        <taxon>Crustacea</taxon>
        <taxon>Multicrustacea</taxon>
        <taxon>Hexanauplia</taxon>
        <taxon>Copepoda</taxon>
        <taxon>Harpacticoida</taxon>
        <taxon>Harpacticidae</taxon>
        <taxon>Tigriopus</taxon>
    </lineage>
</organism>
<dbReference type="GO" id="GO:0008270">
    <property type="term" value="F:zinc ion binding"/>
    <property type="evidence" value="ECO:0007669"/>
    <property type="project" value="UniProtKB-KW"/>
</dbReference>
<dbReference type="Pfam" id="PF16900">
    <property type="entry name" value="REPA_OB_2"/>
    <property type="match status" value="1"/>
</dbReference>
<dbReference type="GO" id="GO:0006281">
    <property type="term" value="P:DNA repair"/>
    <property type="evidence" value="ECO:0007669"/>
    <property type="project" value="InterPro"/>
</dbReference>
<proteinExistence type="inferred from homology"/>
<evidence type="ECO:0000256" key="6">
    <source>
        <dbReference type="ARBA" id="ARBA00022833"/>
    </source>
</evidence>
<keyword evidence="3 11" id="KW-0235">DNA replication</keyword>
<feature type="domain" description="Replication factor A C-terminal" evidence="13">
    <location>
        <begin position="306"/>
        <end position="443"/>
    </location>
</feature>
<dbReference type="GO" id="GO:0006260">
    <property type="term" value="P:DNA replication"/>
    <property type="evidence" value="ECO:0007669"/>
    <property type="project" value="UniProtKB-KW"/>
</dbReference>
<keyword evidence="5 11" id="KW-0863">Zinc-finger</keyword>
<dbReference type="Pfam" id="PF08646">
    <property type="entry name" value="Rep_fac-A_C"/>
    <property type="match status" value="1"/>
</dbReference>
<keyword evidence="6 11" id="KW-0862">Zinc</keyword>
<dbReference type="GO" id="GO:0005634">
    <property type="term" value="C:nucleus"/>
    <property type="evidence" value="ECO:0007669"/>
    <property type="project" value="UniProtKB-SubCell"/>
</dbReference>
<evidence type="ECO:0000256" key="8">
    <source>
        <dbReference type="ARBA" id="ARBA00023242"/>
    </source>
</evidence>
<evidence type="ECO:0000256" key="2">
    <source>
        <dbReference type="ARBA" id="ARBA00005690"/>
    </source>
</evidence>
<evidence type="ECO:0000256" key="10">
    <source>
        <dbReference type="ARBA" id="ARBA00062035"/>
    </source>
</evidence>
<evidence type="ECO:0000256" key="4">
    <source>
        <dbReference type="ARBA" id="ARBA00022723"/>
    </source>
</evidence>
<feature type="domain" description="Replication protein A OB" evidence="14">
    <location>
        <begin position="149"/>
        <end position="244"/>
    </location>
</feature>
<evidence type="ECO:0000256" key="11">
    <source>
        <dbReference type="RuleBase" id="RU364130"/>
    </source>
</evidence>
<dbReference type="GO" id="GO:0003677">
    <property type="term" value="F:DNA binding"/>
    <property type="evidence" value="ECO:0007669"/>
    <property type="project" value="UniProtKB-KW"/>
</dbReference>
<keyword evidence="8 11" id="KW-0539">Nucleus</keyword>
<dbReference type="AlphaFoldDB" id="A0A553PA48"/>
<evidence type="ECO:0000256" key="7">
    <source>
        <dbReference type="ARBA" id="ARBA00023125"/>
    </source>
</evidence>
<evidence type="ECO:0000256" key="3">
    <source>
        <dbReference type="ARBA" id="ARBA00022705"/>
    </source>
</evidence>
<keyword evidence="7 11" id="KW-0238">DNA-binding</keyword>
<evidence type="ECO:0000256" key="9">
    <source>
        <dbReference type="ARBA" id="ARBA00058595"/>
    </source>
</evidence>
<dbReference type="FunFam" id="2.40.50.140:FF:000090">
    <property type="entry name" value="Replication protein A subunit"/>
    <property type="match status" value="1"/>
</dbReference>
<evidence type="ECO:0000256" key="1">
    <source>
        <dbReference type="ARBA" id="ARBA00004123"/>
    </source>
</evidence>
<dbReference type="Gene3D" id="2.40.50.140">
    <property type="entry name" value="Nucleic acid-binding proteins"/>
    <property type="match status" value="3"/>
</dbReference>
<dbReference type="CDD" id="cd04476">
    <property type="entry name" value="RPA1_DBD_C"/>
    <property type="match status" value="1"/>
</dbReference>
<evidence type="ECO:0000259" key="14">
    <source>
        <dbReference type="Pfam" id="PF16900"/>
    </source>
</evidence>
<dbReference type="InterPro" id="IPR012340">
    <property type="entry name" value="NA-bd_OB-fold"/>
</dbReference>
<reference evidence="15 16" key="1">
    <citation type="journal article" date="2018" name="Nat. Ecol. Evol.">
        <title>Genomic signatures of mitonuclear coevolution across populations of Tigriopus californicus.</title>
        <authorList>
            <person name="Barreto F.S."/>
            <person name="Watson E.T."/>
            <person name="Lima T.G."/>
            <person name="Willett C.S."/>
            <person name="Edmands S."/>
            <person name="Li W."/>
            <person name="Burton R.S."/>
        </authorList>
    </citation>
    <scope>NUCLEOTIDE SEQUENCE [LARGE SCALE GENOMIC DNA]</scope>
    <source>
        <strain evidence="15 16">San Diego</strain>
    </source>
</reference>
<comment type="caution">
    <text evidence="15">The sequence shown here is derived from an EMBL/GenBank/DDBJ whole genome shotgun (WGS) entry which is preliminary data.</text>
</comment>
<protein>
    <recommendedName>
        <fullName evidence="11">Replication protein A subunit</fullName>
    </recommendedName>
</protein>
<dbReference type="CDD" id="cd04475">
    <property type="entry name" value="RPA1_DBD_B"/>
    <property type="match status" value="1"/>
</dbReference>
<sequence length="460" mass="51754">MGEGTPGPSLVSAKRSLFNSQVDKATLEIKSLNPYQNKYTIRARVTHKGELRSWSNSRGQGKVFNVTFEDKSGDIQATGFNDQAEKFHPLLEVGKVFYLSHAQVKPVHNRAFNQTSHNYELTLNQNSLLVECLANTDDVPTVSYQFTPIHDINFKSDKDAVDVLGVCSKVSELREVIGKSTGKALKKRDVTLMDENESTISLTLWQDQAETFEGLHKIVTCKNAVVSDFNGKSLSASFKSRLEVENLDLPEAQALRKWFDSNNMARKTAAMSGTPQSGNIDQLHDEFTSFGMINLEFMGTQINARYYNVDAVIAHLNGDKLTYKACTEDNCKAKVTESGSNTYFCKKCGKSDSKFTYRYLMRGHALDVTDHQWFTAFDEVASEIMGLSATELMALKDRSDADFARKLDSIQYERYLFRVKCNMETYNDENRLKMVILKAAKVEPGSPAHIERLRNALKDA</sequence>
<evidence type="ECO:0000313" key="15">
    <source>
        <dbReference type="EMBL" id="TRY74553.1"/>
    </source>
</evidence>
<dbReference type="InterPro" id="IPR004591">
    <property type="entry name" value="Rfa1"/>
</dbReference>
<dbReference type="InterPro" id="IPR013955">
    <property type="entry name" value="Rep_factor-A_C"/>
</dbReference>
<dbReference type="Pfam" id="PF01336">
    <property type="entry name" value="tRNA_anti-codon"/>
    <property type="match status" value="1"/>
</dbReference>
<comment type="subcellular location">
    <subcellularLocation>
        <location evidence="1 11">Nucleus</location>
    </subcellularLocation>
</comment>
<keyword evidence="16" id="KW-1185">Reference proteome</keyword>
<dbReference type="FunFam" id="2.40.50.140:FF:000064">
    <property type="entry name" value="Replication protein A subunit"/>
    <property type="match status" value="1"/>
</dbReference>
<dbReference type="Proteomes" id="UP000318571">
    <property type="component" value="Chromosome 2"/>
</dbReference>
<name>A0A553PA48_TIGCA</name>
<evidence type="ECO:0000259" key="12">
    <source>
        <dbReference type="Pfam" id="PF01336"/>
    </source>
</evidence>
<gene>
    <name evidence="15" type="ORF">TCAL_01348</name>
</gene>
<dbReference type="FunFam" id="2.40.50.140:FF:000041">
    <property type="entry name" value="Replication protein A subunit"/>
    <property type="match status" value="1"/>
</dbReference>
<dbReference type="SUPFAM" id="SSF50249">
    <property type="entry name" value="Nucleic acid-binding proteins"/>
    <property type="match status" value="3"/>
</dbReference>
<dbReference type="InterPro" id="IPR047192">
    <property type="entry name" value="Euk_RPA1_DBD_C"/>
</dbReference>
<evidence type="ECO:0000256" key="5">
    <source>
        <dbReference type="ARBA" id="ARBA00022771"/>
    </source>
</evidence>
<dbReference type="CDD" id="cd04474">
    <property type="entry name" value="RPA1_DBD_A"/>
    <property type="match status" value="1"/>
</dbReference>
<dbReference type="GO" id="GO:0006310">
    <property type="term" value="P:DNA recombination"/>
    <property type="evidence" value="ECO:0007669"/>
    <property type="project" value="InterPro"/>
</dbReference>
<dbReference type="InterPro" id="IPR031657">
    <property type="entry name" value="REPA_OB_2"/>
</dbReference>
<accession>A0A553PA48</accession>
<dbReference type="STRING" id="6832.A0A553PA48"/>
<comment type="similarity">
    <text evidence="2 11">Belongs to the replication factor A protein 1 family.</text>
</comment>
<comment type="function">
    <text evidence="9 11">As part of the heterotrimeric replication protein A complex (RPA/RP-A), binds and stabilizes single-stranded DNA intermediates, that form during DNA replication or upon DNA stress. It prevents their reannealing and in parallel, recruits and activates different proteins and complexes involved in DNA metabolism. Thereby, it plays an essential role both in DNA replication and the cellular response to DNA damage.</text>
</comment>
<dbReference type="EMBL" id="VCGU01000005">
    <property type="protein sequence ID" value="TRY74553.1"/>
    <property type="molecule type" value="Genomic_DNA"/>
</dbReference>
<dbReference type="InterPro" id="IPR004365">
    <property type="entry name" value="NA-bd_OB_tRNA"/>
</dbReference>
<dbReference type="PANTHER" id="PTHR47165:SF4">
    <property type="entry name" value="OS03G0429900 PROTEIN"/>
    <property type="match status" value="1"/>
</dbReference>
<dbReference type="OMA" id="QINARYY"/>
<evidence type="ECO:0000313" key="16">
    <source>
        <dbReference type="Proteomes" id="UP000318571"/>
    </source>
</evidence>
<comment type="subunit">
    <text evidence="10 11">Component of the heterotrimeric canonical replication protein A complex (RPA).</text>
</comment>
<evidence type="ECO:0000259" key="13">
    <source>
        <dbReference type="Pfam" id="PF08646"/>
    </source>
</evidence>
<dbReference type="NCBIfam" id="TIGR00617">
    <property type="entry name" value="rpa1"/>
    <property type="match status" value="1"/>
</dbReference>
<dbReference type="PANTHER" id="PTHR47165">
    <property type="entry name" value="OS03G0429900 PROTEIN"/>
    <property type="match status" value="1"/>
</dbReference>